<protein>
    <submittedName>
        <fullName evidence="7">Putative inner membrane protein</fullName>
    </submittedName>
</protein>
<feature type="transmembrane region" description="Helical" evidence="6">
    <location>
        <begin position="21"/>
        <end position="39"/>
    </location>
</feature>
<accession>A0A1Y5TLR1</accession>
<organism evidence="7 8">
    <name type="scientific">Pseudoruegeria aquimaris</name>
    <dbReference type="NCBI Taxonomy" id="393663"/>
    <lineage>
        <taxon>Bacteria</taxon>
        <taxon>Pseudomonadati</taxon>
        <taxon>Pseudomonadota</taxon>
        <taxon>Alphaproteobacteria</taxon>
        <taxon>Rhodobacterales</taxon>
        <taxon>Roseobacteraceae</taxon>
        <taxon>Pseudoruegeria</taxon>
    </lineage>
</organism>
<feature type="transmembrane region" description="Helical" evidence="6">
    <location>
        <begin position="331"/>
        <end position="356"/>
    </location>
</feature>
<evidence type="ECO:0000256" key="3">
    <source>
        <dbReference type="ARBA" id="ARBA00022692"/>
    </source>
</evidence>
<proteinExistence type="inferred from homology"/>
<comment type="subcellular location">
    <subcellularLocation>
        <location evidence="1">Membrane</location>
        <topology evidence="1">Multi-pass membrane protein</topology>
    </subcellularLocation>
</comment>
<evidence type="ECO:0000256" key="1">
    <source>
        <dbReference type="ARBA" id="ARBA00004141"/>
    </source>
</evidence>
<feature type="transmembrane region" description="Helical" evidence="6">
    <location>
        <begin position="291"/>
        <end position="310"/>
    </location>
</feature>
<gene>
    <name evidence="7" type="ORF">PSA7680_03523</name>
</gene>
<dbReference type="GO" id="GO:0016020">
    <property type="term" value="C:membrane"/>
    <property type="evidence" value="ECO:0007669"/>
    <property type="project" value="UniProtKB-SubCell"/>
</dbReference>
<keyword evidence="8" id="KW-1185">Reference proteome</keyword>
<dbReference type="Proteomes" id="UP000193409">
    <property type="component" value="Unassembled WGS sequence"/>
</dbReference>
<dbReference type="EMBL" id="FWFQ01000041">
    <property type="protein sequence ID" value="SLN66591.1"/>
    <property type="molecule type" value="Genomic_DNA"/>
</dbReference>
<dbReference type="AlphaFoldDB" id="A0A1Y5TLR1"/>
<dbReference type="InterPro" id="IPR002549">
    <property type="entry name" value="AI-2E-like"/>
</dbReference>
<feature type="transmembrane region" description="Helical" evidence="6">
    <location>
        <begin position="75"/>
        <end position="100"/>
    </location>
</feature>
<evidence type="ECO:0000256" key="6">
    <source>
        <dbReference type="SAM" id="Phobius"/>
    </source>
</evidence>
<sequence length="381" mass="39791">MTEDDRSPEAVRAHFPQTVNALRWLTLIVITLLITAGFLNMVRPFLIALVMAAISAALAAPLFERTNALLKGRRMLASTVTMLIVAVIILLPLLGIIAMASQQAAGVASSVVRLLNEVAADPQAVTLPDWLPGWVIAPDTMNEILPRLRDAAASIASAVTGFLVSSISAVTRSTASFVLSGFIYLYAMFFFLQMKTPIARVLLAYTGLRPDVQALLWERVVSVSRATVKGTLLIGVVQGALGGLGFWVAGIEGAAFWAVVMAVFSVVPGIGPTLIIFFGVIYLLATGATGAAVGLGIWGAGVVGTVDNLLRPALVGRDAKMHDILILVSTLGGLVTFGAVGLVLGPVLAGLFVAIWTTLAEVVGYEEAASESEPAAASDQG</sequence>
<keyword evidence="4 6" id="KW-1133">Transmembrane helix</keyword>
<feature type="transmembrane region" description="Helical" evidence="6">
    <location>
        <begin position="45"/>
        <end position="63"/>
    </location>
</feature>
<name>A0A1Y5TLR1_9RHOB</name>
<evidence type="ECO:0000313" key="8">
    <source>
        <dbReference type="Proteomes" id="UP000193409"/>
    </source>
</evidence>
<dbReference type="Pfam" id="PF01594">
    <property type="entry name" value="AI-2E_transport"/>
    <property type="match status" value="1"/>
</dbReference>
<feature type="transmembrane region" description="Helical" evidence="6">
    <location>
        <begin position="256"/>
        <end position="285"/>
    </location>
</feature>
<feature type="transmembrane region" description="Helical" evidence="6">
    <location>
        <begin position="228"/>
        <end position="249"/>
    </location>
</feature>
<keyword evidence="3 6" id="KW-0812">Transmembrane</keyword>
<evidence type="ECO:0000256" key="2">
    <source>
        <dbReference type="ARBA" id="ARBA00009773"/>
    </source>
</evidence>
<dbReference type="PANTHER" id="PTHR21716:SF4">
    <property type="entry name" value="TRANSMEMBRANE PROTEIN 245"/>
    <property type="match status" value="1"/>
</dbReference>
<evidence type="ECO:0000256" key="5">
    <source>
        <dbReference type="ARBA" id="ARBA00023136"/>
    </source>
</evidence>
<reference evidence="7 8" key="1">
    <citation type="submission" date="2017-03" db="EMBL/GenBank/DDBJ databases">
        <authorList>
            <person name="Afonso C.L."/>
            <person name="Miller P.J."/>
            <person name="Scott M.A."/>
            <person name="Spackman E."/>
            <person name="Goraichik I."/>
            <person name="Dimitrov K.M."/>
            <person name="Suarez D.L."/>
            <person name="Swayne D.E."/>
        </authorList>
    </citation>
    <scope>NUCLEOTIDE SEQUENCE [LARGE SCALE GENOMIC DNA]</scope>
    <source>
        <strain evidence="7 8">CECT 7680</strain>
    </source>
</reference>
<evidence type="ECO:0000256" key="4">
    <source>
        <dbReference type="ARBA" id="ARBA00022989"/>
    </source>
</evidence>
<dbReference type="PANTHER" id="PTHR21716">
    <property type="entry name" value="TRANSMEMBRANE PROTEIN"/>
    <property type="match status" value="1"/>
</dbReference>
<evidence type="ECO:0000313" key="7">
    <source>
        <dbReference type="EMBL" id="SLN66591.1"/>
    </source>
</evidence>
<keyword evidence="5 6" id="KW-0472">Membrane</keyword>
<comment type="similarity">
    <text evidence="2">Belongs to the autoinducer-2 exporter (AI-2E) (TC 2.A.86) family.</text>
</comment>